<protein>
    <submittedName>
        <fullName evidence="3">Uncharacterized protein</fullName>
    </submittedName>
</protein>
<evidence type="ECO:0000313" key="3">
    <source>
        <dbReference type="EMBL" id="KAF2125261.1"/>
    </source>
</evidence>
<name>A0A6A6A3U7_9PLEO</name>
<dbReference type="AlphaFoldDB" id="A0A6A6A3U7"/>
<proteinExistence type="predicted"/>
<feature type="compositionally biased region" description="Polar residues" evidence="2">
    <location>
        <begin position="66"/>
        <end position="75"/>
    </location>
</feature>
<dbReference type="Proteomes" id="UP000799771">
    <property type="component" value="Unassembled WGS sequence"/>
</dbReference>
<reference evidence="3" key="1">
    <citation type="journal article" date="2020" name="Stud. Mycol.">
        <title>101 Dothideomycetes genomes: a test case for predicting lifestyles and emergence of pathogens.</title>
        <authorList>
            <person name="Haridas S."/>
            <person name="Albert R."/>
            <person name="Binder M."/>
            <person name="Bloem J."/>
            <person name="Labutti K."/>
            <person name="Salamov A."/>
            <person name="Andreopoulos B."/>
            <person name="Baker S."/>
            <person name="Barry K."/>
            <person name="Bills G."/>
            <person name="Bluhm B."/>
            <person name="Cannon C."/>
            <person name="Castanera R."/>
            <person name="Culley D."/>
            <person name="Daum C."/>
            <person name="Ezra D."/>
            <person name="Gonzalez J."/>
            <person name="Henrissat B."/>
            <person name="Kuo A."/>
            <person name="Liang C."/>
            <person name="Lipzen A."/>
            <person name="Lutzoni F."/>
            <person name="Magnuson J."/>
            <person name="Mondo S."/>
            <person name="Nolan M."/>
            <person name="Ohm R."/>
            <person name="Pangilinan J."/>
            <person name="Park H.-J."/>
            <person name="Ramirez L."/>
            <person name="Alfaro M."/>
            <person name="Sun H."/>
            <person name="Tritt A."/>
            <person name="Yoshinaga Y."/>
            <person name="Zwiers L.-H."/>
            <person name="Turgeon B."/>
            <person name="Goodwin S."/>
            <person name="Spatafora J."/>
            <person name="Crous P."/>
            <person name="Grigoriev I."/>
        </authorList>
    </citation>
    <scope>NUCLEOTIDE SEQUENCE</scope>
    <source>
        <strain evidence="3">CBS 119687</strain>
    </source>
</reference>
<evidence type="ECO:0000256" key="1">
    <source>
        <dbReference type="SAM" id="Coils"/>
    </source>
</evidence>
<feature type="coiled-coil region" evidence="1">
    <location>
        <begin position="90"/>
        <end position="121"/>
    </location>
</feature>
<organism evidence="3 4">
    <name type="scientific">Dothidotthia symphoricarpi CBS 119687</name>
    <dbReference type="NCBI Taxonomy" id="1392245"/>
    <lineage>
        <taxon>Eukaryota</taxon>
        <taxon>Fungi</taxon>
        <taxon>Dikarya</taxon>
        <taxon>Ascomycota</taxon>
        <taxon>Pezizomycotina</taxon>
        <taxon>Dothideomycetes</taxon>
        <taxon>Pleosporomycetidae</taxon>
        <taxon>Pleosporales</taxon>
        <taxon>Dothidotthiaceae</taxon>
        <taxon>Dothidotthia</taxon>
    </lineage>
</organism>
<sequence length="155" mass="16657">MEYLSVNCVQWLDTTNTRSHQCRQDIYISQAPSFHTTPIISTSPLNSNHTSSTIPTTSTRHPHPQHTPTSNQTTHEMTTPDALLTLAHSLAQLATNLADASAKLAAAATQLEHEAANLAEERARQWGFDVQVAVGVRGRPGAIGGAGGNVIEIKQ</sequence>
<dbReference type="EMBL" id="ML977516">
    <property type="protein sequence ID" value="KAF2125261.1"/>
    <property type="molecule type" value="Genomic_DNA"/>
</dbReference>
<feature type="compositionally biased region" description="Polar residues" evidence="2">
    <location>
        <begin position="38"/>
        <end position="59"/>
    </location>
</feature>
<dbReference type="GeneID" id="54412217"/>
<gene>
    <name evidence="3" type="ORF">P153DRAFT_400093</name>
</gene>
<accession>A0A6A6A3U7</accession>
<feature type="region of interest" description="Disordered" evidence="2">
    <location>
        <begin position="38"/>
        <end position="75"/>
    </location>
</feature>
<keyword evidence="4" id="KW-1185">Reference proteome</keyword>
<keyword evidence="1" id="KW-0175">Coiled coil</keyword>
<dbReference type="RefSeq" id="XP_033519653.1">
    <property type="nucleotide sequence ID" value="XM_033671785.1"/>
</dbReference>
<evidence type="ECO:0000256" key="2">
    <source>
        <dbReference type="SAM" id="MobiDB-lite"/>
    </source>
</evidence>
<evidence type="ECO:0000313" key="4">
    <source>
        <dbReference type="Proteomes" id="UP000799771"/>
    </source>
</evidence>